<dbReference type="PROSITE" id="PS50850">
    <property type="entry name" value="MFS"/>
    <property type="match status" value="1"/>
</dbReference>
<keyword evidence="10" id="KW-1185">Reference proteome</keyword>
<feature type="transmembrane region" description="Helical" evidence="7">
    <location>
        <begin position="214"/>
        <end position="233"/>
    </location>
</feature>
<protein>
    <submittedName>
        <fullName evidence="9">MFS transporter</fullName>
    </submittedName>
</protein>
<evidence type="ECO:0000256" key="1">
    <source>
        <dbReference type="ARBA" id="ARBA00004651"/>
    </source>
</evidence>
<evidence type="ECO:0000256" key="3">
    <source>
        <dbReference type="ARBA" id="ARBA00022475"/>
    </source>
</evidence>
<dbReference type="Proteomes" id="UP001152173">
    <property type="component" value="Unassembled WGS sequence"/>
</dbReference>
<dbReference type="InterPro" id="IPR011701">
    <property type="entry name" value="MFS"/>
</dbReference>
<evidence type="ECO:0000256" key="6">
    <source>
        <dbReference type="ARBA" id="ARBA00023136"/>
    </source>
</evidence>
<keyword evidence="6 7" id="KW-0472">Membrane</keyword>
<dbReference type="AlphaFoldDB" id="A0A9X3LF84"/>
<reference evidence="9" key="1">
    <citation type="submission" date="2022-05" db="EMBL/GenBank/DDBJ databases">
        <authorList>
            <person name="Colautti A."/>
            <person name="Iacumin L."/>
        </authorList>
    </citation>
    <scope>NUCLEOTIDE SEQUENCE</scope>
    <source>
        <strain evidence="9">SK 55</strain>
    </source>
</reference>
<dbReference type="PANTHER" id="PTHR23513:SF6">
    <property type="entry name" value="MAJOR FACILITATOR SUPERFAMILY ASSOCIATED DOMAIN-CONTAINING PROTEIN"/>
    <property type="match status" value="1"/>
</dbReference>
<dbReference type="InterPro" id="IPR020846">
    <property type="entry name" value="MFS_dom"/>
</dbReference>
<keyword evidence="3" id="KW-1003">Cell membrane</keyword>
<evidence type="ECO:0000256" key="2">
    <source>
        <dbReference type="ARBA" id="ARBA00022448"/>
    </source>
</evidence>
<evidence type="ECO:0000256" key="5">
    <source>
        <dbReference type="ARBA" id="ARBA00022989"/>
    </source>
</evidence>
<dbReference type="SUPFAM" id="SSF103473">
    <property type="entry name" value="MFS general substrate transporter"/>
    <property type="match status" value="1"/>
</dbReference>
<evidence type="ECO:0000256" key="4">
    <source>
        <dbReference type="ARBA" id="ARBA00022692"/>
    </source>
</evidence>
<dbReference type="InterPro" id="IPR036259">
    <property type="entry name" value="MFS_trans_sf"/>
</dbReference>
<dbReference type="GO" id="GO:0022857">
    <property type="term" value="F:transmembrane transporter activity"/>
    <property type="evidence" value="ECO:0007669"/>
    <property type="project" value="InterPro"/>
</dbReference>
<dbReference type="Pfam" id="PF07690">
    <property type="entry name" value="MFS_1"/>
    <property type="match status" value="1"/>
</dbReference>
<dbReference type="CDD" id="cd06173">
    <property type="entry name" value="MFS_MefA_like"/>
    <property type="match status" value="1"/>
</dbReference>
<comment type="subcellular location">
    <subcellularLocation>
        <location evidence="1">Cell membrane</location>
        <topology evidence="1">Multi-pass membrane protein</topology>
    </subcellularLocation>
</comment>
<dbReference type="Gene3D" id="1.20.1250.20">
    <property type="entry name" value="MFS general substrate transporter like domains"/>
    <property type="match status" value="1"/>
</dbReference>
<feature type="transmembrane region" description="Helical" evidence="7">
    <location>
        <begin position="41"/>
        <end position="61"/>
    </location>
</feature>
<keyword evidence="4 7" id="KW-0812">Transmembrane</keyword>
<feature type="transmembrane region" description="Helical" evidence="7">
    <location>
        <begin position="253"/>
        <end position="275"/>
    </location>
</feature>
<feature type="domain" description="Major facilitator superfamily (MFS) profile" evidence="8">
    <location>
        <begin position="216"/>
        <end position="402"/>
    </location>
</feature>
<dbReference type="GO" id="GO:0005886">
    <property type="term" value="C:plasma membrane"/>
    <property type="evidence" value="ECO:0007669"/>
    <property type="project" value="UniProtKB-SubCell"/>
</dbReference>
<feature type="transmembrane region" description="Helical" evidence="7">
    <location>
        <begin position="287"/>
        <end position="305"/>
    </location>
</feature>
<keyword evidence="2" id="KW-0813">Transport</keyword>
<dbReference type="PANTHER" id="PTHR23513">
    <property type="entry name" value="INTEGRAL MEMBRANE EFFLUX PROTEIN-RELATED"/>
    <property type="match status" value="1"/>
</dbReference>
<accession>A0A9X3LF84</accession>
<feature type="transmembrane region" description="Helical" evidence="7">
    <location>
        <begin position="369"/>
        <end position="389"/>
    </location>
</feature>
<feature type="transmembrane region" description="Helical" evidence="7">
    <location>
        <begin position="311"/>
        <end position="329"/>
    </location>
</feature>
<feature type="transmembrane region" description="Helical" evidence="7">
    <location>
        <begin position="138"/>
        <end position="157"/>
    </location>
</feature>
<organism evidence="9 10">
    <name type="scientific">Paenisporosarcina quisquiliarum</name>
    <dbReference type="NCBI Taxonomy" id="365346"/>
    <lineage>
        <taxon>Bacteria</taxon>
        <taxon>Bacillati</taxon>
        <taxon>Bacillota</taxon>
        <taxon>Bacilli</taxon>
        <taxon>Bacillales</taxon>
        <taxon>Caryophanaceae</taxon>
        <taxon>Paenisporosarcina</taxon>
    </lineage>
</organism>
<name>A0A9X3LF84_9BACL</name>
<feature type="transmembrane region" description="Helical" evidence="7">
    <location>
        <begin position="12"/>
        <end position="35"/>
    </location>
</feature>
<proteinExistence type="predicted"/>
<evidence type="ECO:0000256" key="7">
    <source>
        <dbReference type="SAM" id="Phobius"/>
    </source>
</evidence>
<feature type="transmembrane region" description="Helical" evidence="7">
    <location>
        <begin position="163"/>
        <end position="181"/>
    </location>
</feature>
<evidence type="ECO:0000313" key="9">
    <source>
        <dbReference type="EMBL" id="MCZ8536887.1"/>
    </source>
</evidence>
<feature type="transmembrane region" description="Helical" evidence="7">
    <location>
        <begin position="341"/>
        <end position="363"/>
    </location>
</feature>
<dbReference type="EMBL" id="JAMKBJ010000004">
    <property type="protein sequence ID" value="MCZ8536887.1"/>
    <property type="molecule type" value="Genomic_DNA"/>
</dbReference>
<evidence type="ECO:0000259" key="8">
    <source>
        <dbReference type="PROSITE" id="PS50850"/>
    </source>
</evidence>
<dbReference type="RefSeq" id="WP_269925983.1">
    <property type="nucleotide sequence ID" value="NZ_JAMKBJ010000004.1"/>
</dbReference>
<evidence type="ECO:0000313" key="10">
    <source>
        <dbReference type="Proteomes" id="UP001152173"/>
    </source>
</evidence>
<feature type="transmembrane region" description="Helical" evidence="7">
    <location>
        <begin position="73"/>
        <end position="92"/>
    </location>
</feature>
<keyword evidence="5 7" id="KW-1133">Transmembrane helix</keyword>
<sequence>MKLPKWKFNAYYLSAVGIANIGGWIYLLSINLMIFDRTGSALAVAILYMIKPFAFMLMGFWSGSVIDRVSTRSLMIILDVVRASLILFIPFLDPIWAIYAIVMIIQMAGAMFEPASFTYMTSQLPDVERKQFNAKLSFVHSGAFILGPALAGILFMLGSLEMALFVNTGMFLLSAGLIYLLPGHSRRNSSESTNFTWSTIVQDWHLVWKFSKTAFPFVVVYMVFQMVMLLTAALDSTEVAFAKEVLHLTDAAYGSLVSVAGIGFLMGAISTNMLVKFTSAKQLMSSGTILVSIGYVVYSFSTNYVMASSGFFILCFSLALANTGFTTYIQENIPIEMMGRISSLYGMLVYSLQLLAVLTIGIAAHWFSVQAVVIGGSLLMLIISLLLIVSVNRLASSKVAIS</sequence>
<comment type="caution">
    <text evidence="9">The sequence shown here is derived from an EMBL/GenBank/DDBJ whole genome shotgun (WGS) entry which is preliminary data.</text>
</comment>
<gene>
    <name evidence="9" type="ORF">M9R32_06800</name>
</gene>